<reference evidence="7 8" key="1">
    <citation type="journal article" date="2021" name="ISME Commun">
        <title>Automated analysis of genomic sequences facilitates high-throughput and comprehensive description of bacteria.</title>
        <authorList>
            <person name="Hitch T.C.A."/>
        </authorList>
    </citation>
    <scope>NUCLEOTIDE SEQUENCE [LARGE SCALE GENOMIC DNA]</scope>
    <source>
        <strain evidence="7 8">Sanger_03</strain>
    </source>
</reference>
<name>A0ABT2RKX8_9FIRM</name>
<dbReference type="PANTHER" id="PTHR21197:SF0">
    <property type="entry name" value="UDP-GALACTOPYRANOSE MUTASE"/>
    <property type="match status" value="1"/>
</dbReference>
<dbReference type="Pfam" id="PF03275">
    <property type="entry name" value="GLF"/>
    <property type="match status" value="1"/>
</dbReference>
<comment type="caution">
    <text evidence="7">The sequence shown here is derived from an EMBL/GenBank/DDBJ whole genome shotgun (WGS) entry which is preliminary data.</text>
</comment>
<evidence type="ECO:0000256" key="3">
    <source>
        <dbReference type="ARBA" id="ARBA00022630"/>
    </source>
</evidence>
<accession>A0ABT2RKX8</accession>
<evidence type="ECO:0000256" key="5">
    <source>
        <dbReference type="ARBA" id="ARBA00023235"/>
    </source>
</evidence>
<evidence type="ECO:0000259" key="6">
    <source>
        <dbReference type="Pfam" id="PF03275"/>
    </source>
</evidence>
<dbReference type="Proteomes" id="UP001652431">
    <property type="component" value="Unassembled WGS sequence"/>
</dbReference>
<keyword evidence="8" id="KW-1185">Reference proteome</keyword>
<dbReference type="SUPFAM" id="SSF51971">
    <property type="entry name" value="Nucleotide-binding domain"/>
    <property type="match status" value="1"/>
</dbReference>
<proteinExistence type="inferred from homology"/>
<dbReference type="GO" id="GO:0008767">
    <property type="term" value="F:UDP-galactopyranose mutase activity"/>
    <property type="evidence" value="ECO:0007669"/>
    <property type="project" value="UniProtKB-EC"/>
</dbReference>
<dbReference type="Gene3D" id="3.40.50.720">
    <property type="entry name" value="NAD(P)-binding Rossmann-like Domain"/>
    <property type="match status" value="3"/>
</dbReference>
<gene>
    <name evidence="7" type="primary">glf</name>
    <name evidence="7" type="ORF">OCV99_05740</name>
</gene>
<dbReference type="EMBL" id="JAOQJU010000004">
    <property type="protein sequence ID" value="MCU6686063.1"/>
    <property type="molecule type" value="Genomic_DNA"/>
</dbReference>
<comment type="similarity">
    <text evidence="2">Belongs to the UDP-galactopyranose/dTDP-fucopyranose mutase family.</text>
</comment>
<dbReference type="PANTHER" id="PTHR21197">
    <property type="entry name" value="UDP-GALACTOPYRANOSE MUTASE"/>
    <property type="match status" value="1"/>
</dbReference>
<dbReference type="Pfam" id="PF13450">
    <property type="entry name" value="NAD_binding_8"/>
    <property type="match status" value="1"/>
</dbReference>
<dbReference type="InterPro" id="IPR004379">
    <property type="entry name" value="UDP-GALP_mutase"/>
</dbReference>
<feature type="domain" description="UDP-galactopyranose mutase C-terminal" evidence="6">
    <location>
        <begin position="153"/>
        <end position="359"/>
    </location>
</feature>
<evidence type="ECO:0000256" key="1">
    <source>
        <dbReference type="ARBA" id="ARBA00001974"/>
    </source>
</evidence>
<dbReference type="NCBIfam" id="TIGR00031">
    <property type="entry name" value="UDP-GALP_mutase"/>
    <property type="match status" value="1"/>
</dbReference>
<evidence type="ECO:0000256" key="4">
    <source>
        <dbReference type="ARBA" id="ARBA00022827"/>
    </source>
</evidence>
<evidence type="ECO:0000313" key="7">
    <source>
        <dbReference type="EMBL" id="MCU6686063.1"/>
    </source>
</evidence>
<keyword evidence="4" id="KW-0274">FAD</keyword>
<dbReference type="SUPFAM" id="SSF54373">
    <property type="entry name" value="FAD-linked reductases, C-terminal domain"/>
    <property type="match status" value="1"/>
</dbReference>
<evidence type="ECO:0000256" key="2">
    <source>
        <dbReference type="ARBA" id="ARBA00009321"/>
    </source>
</evidence>
<sequence>MKVEDYKYIVAGAGIFGAIIAERLASKGNHVLVVEKRDHIAGNIYSYTDEKTGIEVHKYGSHIFHTELDEVWDYITKFTEFNDYTHTVNTRYNGELYPMPINLDTINKLYGTNMDAEEAEKFVAEEAAKTGITDPKNFEEKGLSLVGEKLYTAFLKGYTEKQWNTSATNLSAEILKRIPVRFSHDNRYFITAKHQGIPKEGYTKMVANILDNDLIEVCTNTSFQDIESEISADAKIIYCGQIDQFMNYELGVLPWRSLRFEEVRTEETLGEAVINEADPAVPYTRSHDYKYYQIHQSEVVNQKACYICREYPADFEKGGEVYYPVNNDESEALYQKYVAAVKEKYPNMILGGRLGAYRYWDMDIAIKNALELAEKL</sequence>
<keyword evidence="5 7" id="KW-0413">Isomerase</keyword>
<dbReference type="InterPro" id="IPR015899">
    <property type="entry name" value="UDP-GalPyranose_mutase_C"/>
</dbReference>
<dbReference type="EC" id="5.4.99.9" evidence="7"/>
<dbReference type="RefSeq" id="WP_158369035.1">
    <property type="nucleotide sequence ID" value="NZ_JAOQJU010000004.1"/>
</dbReference>
<keyword evidence="3" id="KW-0285">Flavoprotein</keyword>
<comment type="cofactor">
    <cofactor evidence="1">
        <name>FAD</name>
        <dbReference type="ChEBI" id="CHEBI:57692"/>
    </cofactor>
</comment>
<protein>
    <submittedName>
        <fullName evidence="7">UDP-galactopyranose mutase</fullName>
        <ecNumber evidence="7">5.4.99.9</ecNumber>
    </submittedName>
</protein>
<organism evidence="7 8">
    <name type="scientific">Dorea acetigenes</name>
    <dbReference type="NCBI Taxonomy" id="2981787"/>
    <lineage>
        <taxon>Bacteria</taxon>
        <taxon>Bacillati</taxon>
        <taxon>Bacillota</taxon>
        <taxon>Clostridia</taxon>
        <taxon>Lachnospirales</taxon>
        <taxon>Lachnospiraceae</taxon>
        <taxon>Dorea</taxon>
    </lineage>
</organism>
<evidence type="ECO:0000313" key="8">
    <source>
        <dbReference type="Proteomes" id="UP001652431"/>
    </source>
</evidence>